<dbReference type="SMART" id="SM00338">
    <property type="entry name" value="BRLZ"/>
    <property type="match status" value="1"/>
</dbReference>
<feature type="domain" description="BZIP" evidence="5">
    <location>
        <begin position="350"/>
        <end position="396"/>
    </location>
</feature>
<feature type="compositionally biased region" description="Low complexity" evidence="4">
    <location>
        <begin position="306"/>
        <end position="320"/>
    </location>
</feature>
<dbReference type="Pfam" id="PF00170">
    <property type="entry name" value="bZIP_1"/>
    <property type="match status" value="1"/>
</dbReference>
<evidence type="ECO:0000256" key="1">
    <source>
        <dbReference type="ARBA" id="ARBA00004123"/>
    </source>
</evidence>
<sequence length="424" mass="46128">MGTLQRQTTLSKQASAMFQMTLDQYQQSMGSGKPFGSLNMEDFISTVWDNNNLPPPQPSDATYNQPESLPTMQPQSSVAMHPDFGGKTVEEVWNAIHTAEKRNAERNGASTPPLDQQQTVGSFLQSIGALDFGDSGIPSLPSSFLPPAPELQVPPYFPSDASVHITQGNSLMGIEKAKAPGISGRNTHFEQASAAPQHYAQPELMHPQHQEDQHPPNGGHSGHPPLPPGAARRTYRGRHVDLAQDPSPPPILEGRAWPSQRPQSPAMPQTPNSSPPDQGAYPPVVHSSQDYLPASSAPDEAKRGEAGAAPALGMPALPAEQNKSPGAAARAARQRKRKAANMPEEFDERTMRMHKRMVKNRESAARSRARKQQYTAELEVQVEELKATNKMLLEKVIAQVQPAPAKHAPCLDGQPLRRTRTTPM</sequence>
<feature type="compositionally biased region" description="Polar residues" evidence="4">
    <location>
        <begin position="260"/>
        <end position="276"/>
    </location>
</feature>
<organism evidence="6 7">
    <name type="scientific">Coccomyxa viridis</name>
    <dbReference type="NCBI Taxonomy" id="1274662"/>
    <lineage>
        <taxon>Eukaryota</taxon>
        <taxon>Viridiplantae</taxon>
        <taxon>Chlorophyta</taxon>
        <taxon>core chlorophytes</taxon>
        <taxon>Trebouxiophyceae</taxon>
        <taxon>Trebouxiophyceae incertae sedis</taxon>
        <taxon>Coccomyxaceae</taxon>
        <taxon>Coccomyxa</taxon>
    </lineage>
</organism>
<feature type="compositionally biased region" description="Polar residues" evidence="4">
    <location>
        <begin position="59"/>
        <end position="75"/>
    </location>
</feature>
<evidence type="ECO:0000256" key="4">
    <source>
        <dbReference type="SAM" id="MobiDB-lite"/>
    </source>
</evidence>
<dbReference type="PANTHER" id="PTHR22952:SF175">
    <property type="entry name" value="PROTEIN ABSCISIC ACID-INSENSITIVE 5"/>
    <property type="match status" value="1"/>
</dbReference>
<evidence type="ECO:0000256" key="3">
    <source>
        <dbReference type="ARBA" id="ARBA00023242"/>
    </source>
</evidence>
<dbReference type="PROSITE" id="PS00036">
    <property type="entry name" value="BZIP_BASIC"/>
    <property type="match status" value="1"/>
</dbReference>
<dbReference type="InterPro" id="IPR004827">
    <property type="entry name" value="bZIP"/>
</dbReference>
<dbReference type="PANTHER" id="PTHR22952">
    <property type="entry name" value="CAMP-RESPONSE ELEMENT BINDING PROTEIN-RELATED"/>
    <property type="match status" value="1"/>
</dbReference>
<evidence type="ECO:0000313" key="7">
    <source>
        <dbReference type="Proteomes" id="UP001497392"/>
    </source>
</evidence>
<accession>A0ABP1FXF7</accession>
<dbReference type="EMBL" id="CAXHTA020000011">
    <property type="protein sequence ID" value="CAL5224566.1"/>
    <property type="molecule type" value="Genomic_DNA"/>
</dbReference>
<dbReference type="SUPFAM" id="SSF57959">
    <property type="entry name" value="Leucine zipper domain"/>
    <property type="match status" value="1"/>
</dbReference>
<keyword evidence="7" id="KW-1185">Reference proteome</keyword>
<dbReference type="InterPro" id="IPR046347">
    <property type="entry name" value="bZIP_sf"/>
</dbReference>
<dbReference type="InterPro" id="IPR043452">
    <property type="entry name" value="BZIP46-like"/>
</dbReference>
<feature type="region of interest" description="Disordered" evidence="4">
    <location>
        <begin position="402"/>
        <end position="424"/>
    </location>
</feature>
<dbReference type="PROSITE" id="PS50217">
    <property type="entry name" value="BZIP"/>
    <property type="match status" value="1"/>
</dbReference>
<dbReference type="Proteomes" id="UP001497392">
    <property type="component" value="Unassembled WGS sequence"/>
</dbReference>
<reference evidence="6 7" key="1">
    <citation type="submission" date="2024-06" db="EMBL/GenBank/DDBJ databases">
        <authorList>
            <person name="Kraege A."/>
            <person name="Thomma B."/>
        </authorList>
    </citation>
    <scope>NUCLEOTIDE SEQUENCE [LARGE SCALE GENOMIC DNA]</scope>
</reference>
<proteinExistence type="predicted"/>
<evidence type="ECO:0000259" key="5">
    <source>
        <dbReference type="PROSITE" id="PS50217"/>
    </source>
</evidence>
<gene>
    <name evidence="6" type="primary">g7271</name>
    <name evidence="6" type="ORF">VP750_LOCUS6225</name>
</gene>
<protein>
    <submittedName>
        <fullName evidence="6">G7271 protein</fullName>
    </submittedName>
</protein>
<feature type="region of interest" description="Disordered" evidence="4">
    <location>
        <begin position="49"/>
        <end position="75"/>
    </location>
</feature>
<dbReference type="Gene3D" id="1.20.5.170">
    <property type="match status" value="1"/>
</dbReference>
<evidence type="ECO:0000256" key="2">
    <source>
        <dbReference type="ARBA" id="ARBA00023125"/>
    </source>
</evidence>
<comment type="subcellular location">
    <subcellularLocation>
        <location evidence="1">Nucleus</location>
    </subcellularLocation>
</comment>
<keyword evidence="2" id="KW-0238">DNA-binding</keyword>
<evidence type="ECO:0000313" key="6">
    <source>
        <dbReference type="EMBL" id="CAL5224566.1"/>
    </source>
</evidence>
<feature type="region of interest" description="Disordered" evidence="4">
    <location>
        <begin position="205"/>
        <end position="373"/>
    </location>
</feature>
<comment type="caution">
    <text evidence="6">The sequence shown here is derived from an EMBL/GenBank/DDBJ whole genome shotgun (WGS) entry which is preliminary data.</text>
</comment>
<keyword evidence="3" id="KW-0539">Nucleus</keyword>
<dbReference type="CDD" id="cd14707">
    <property type="entry name" value="bZIP_plant_BZIP46"/>
    <property type="match status" value="1"/>
</dbReference>
<name>A0ABP1FXF7_9CHLO</name>